<dbReference type="PROSITE" id="PS50928">
    <property type="entry name" value="ABC_TM1"/>
    <property type="match status" value="1"/>
</dbReference>
<dbReference type="PANTHER" id="PTHR43005:SF1">
    <property type="entry name" value="SPERMIDINE_PUTRESCINE TRANSPORT SYSTEM PERMEASE PROTEIN"/>
    <property type="match status" value="1"/>
</dbReference>
<keyword evidence="3" id="KW-1003">Cell membrane</keyword>
<dbReference type="Gene3D" id="1.20.58.370">
    <property type="entry name" value="MalF N-terminal region-like"/>
    <property type="match status" value="1"/>
</dbReference>
<gene>
    <name evidence="9" type="ORF">SAMN06295879_2404</name>
</gene>
<feature type="transmembrane region" description="Helical" evidence="7">
    <location>
        <begin position="285"/>
        <end position="306"/>
    </location>
</feature>
<comment type="similarity">
    <text evidence="7">Belongs to the binding-protein-dependent transport system permease family.</text>
</comment>
<keyword evidence="6 7" id="KW-0472">Membrane</keyword>
<evidence type="ECO:0000256" key="7">
    <source>
        <dbReference type="RuleBase" id="RU363032"/>
    </source>
</evidence>
<dbReference type="InterPro" id="IPR000515">
    <property type="entry name" value="MetI-like"/>
</dbReference>
<comment type="subcellular location">
    <subcellularLocation>
        <location evidence="1 7">Cell membrane</location>
        <topology evidence="1 7">Multi-pass membrane protein</topology>
    </subcellularLocation>
</comment>
<feature type="transmembrane region" description="Helical" evidence="7">
    <location>
        <begin position="30"/>
        <end position="53"/>
    </location>
</feature>
<evidence type="ECO:0000256" key="2">
    <source>
        <dbReference type="ARBA" id="ARBA00022448"/>
    </source>
</evidence>
<protein>
    <submittedName>
        <fullName evidence="9">Multiple sugar transport system permease protein</fullName>
    </submittedName>
</protein>
<dbReference type="EMBL" id="FUYG01000006">
    <property type="protein sequence ID" value="SKA97624.1"/>
    <property type="molecule type" value="Genomic_DNA"/>
</dbReference>
<dbReference type="InterPro" id="IPR035277">
    <property type="entry name" value="MalF_N"/>
</dbReference>
<proteinExistence type="inferred from homology"/>
<dbReference type="Proteomes" id="UP000189735">
    <property type="component" value="Unassembled WGS sequence"/>
</dbReference>
<reference evidence="10" key="1">
    <citation type="submission" date="2017-02" db="EMBL/GenBank/DDBJ databases">
        <authorList>
            <person name="Varghese N."/>
            <person name="Submissions S."/>
        </authorList>
    </citation>
    <scope>NUCLEOTIDE SEQUENCE [LARGE SCALE GENOMIC DNA]</scope>
    <source>
        <strain evidence="10">VKM Ac-2052</strain>
    </source>
</reference>
<dbReference type="Pfam" id="PF00528">
    <property type="entry name" value="BPD_transp_1"/>
    <property type="match status" value="1"/>
</dbReference>
<sequence length="313" mass="34712">MTTTSHPSYLAPKRRRGSGLTTWADRHIKWLFTAPAIVFVALLIIFPIAYTVFLSFTDSASSVTRPFKFVGFENYATWLTDFERFWPAVSRTAYFTITALVIELVLGLAIALLLRKTFRGQSIVRVFILLPLVATPVAVGMMWLLIFEPSIGFANVLMKSLGLPAQLWLSGTDSALNTIVFIDVWQWTPMVILILLAGLSTLPEEPDEAARVDGANAWQRFRHITLPLLMPTLGAAAILRSIDAMKTFDIIYATKGRTGGSNNEAETLNMLAYNESFGNSQYGSAAALLMLFLMFIIIILTALTILRSKGHRA</sequence>
<dbReference type="InterPro" id="IPR035906">
    <property type="entry name" value="MetI-like_sf"/>
</dbReference>
<evidence type="ECO:0000256" key="6">
    <source>
        <dbReference type="ARBA" id="ARBA00023136"/>
    </source>
</evidence>
<dbReference type="RefSeq" id="WP_078714617.1">
    <property type="nucleotide sequence ID" value="NZ_FUYG01000006.1"/>
</dbReference>
<dbReference type="SUPFAM" id="SSF160964">
    <property type="entry name" value="MalF N-terminal region-like"/>
    <property type="match status" value="1"/>
</dbReference>
<keyword evidence="2 7" id="KW-0813">Transport</keyword>
<keyword evidence="4 7" id="KW-0812">Transmembrane</keyword>
<dbReference type="SUPFAM" id="SSF161098">
    <property type="entry name" value="MetI-like"/>
    <property type="match status" value="1"/>
</dbReference>
<feature type="transmembrane region" description="Helical" evidence="7">
    <location>
        <begin position="93"/>
        <end position="114"/>
    </location>
</feature>
<accession>A0A1T4Y713</accession>
<organism evidence="9 10">
    <name type="scientific">Agreia bicolorata</name>
    <dbReference type="NCBI Taxonomy" id="110935"/>
    <lineage>
        <taxon>Bacteria</taxon>
        <taxon>Bacillati</taxon>
        <taxon>Actinomycetota</taxon>
        <taxon>Actinomycetes</taxon>
        <taxon>Micrococcales</taxon>
        <taxon>Microbacteriaceae</taxon>
        <taxon>Agreia</taxon>
    </lineage>
</organism>
<dbReference type="GO" id="GO:0005886">
    <property type="term" value="C:plasma membrane"/>
    <property type="evidence" value="ECO:0007669"/>
    <property type="project" value="UniProtKB-SubCell"/>
</dbReference>
<evidence type="ECO:0000313" key="10">
    <source>
        <dbReference type="Proteomes" id="UP000189735"/>
    </source>
</evidence>
<keyword evidence="9" id="KW-0762">Sugar transport</keyword>
<evidence type="ECO:0000256" key="3">
    <source>
        <dbReference type="ARBA" id="ARBA00022475"/>
    </source>
</evidence>
<feature type="domain" description="ABC transmembrane type-1" evidence="8">
    <location>
        <begin position="89"/>
        <end position="301"/>
    </location>
</feature>
<dbReference type="PANTHER" id="PTHR43005">
    <property type="entry name" value="BLR7065 PROTEIN"/>
    <property type="match status" value="1"/>
</dbReference>
<dbReference type="AlphaFoldDB" id="A0A1T4Y713"/>
<evidence type="ECO:0000256" key="5">
    <source>
        <dbReference type="ARBA" id="ARBA00022989"/>
    </source>
</evidence>
<evidence type="ECO:0000256" key="4">
    <source>
        <dbReference type="ARBA" id="ARBA00022692"/>
    </source>
</evidence>
<keyword evidence="5 7" id="KW-1133">Transmembrane helix</keyword>
<evidence type="ECO:0000259" key="8">
    <source>
        <dbReference type="PROSITE" id="PS50928"/>
    </source>
</evidence>
<feature type="transmembrane region" description="Helical" evidence="7">
    <location>
        <begin position="184"/>
        <end position="203"/>
    </location>
</feature>
<feature type="transmembrane region" description="Helical" evidence="7">
    <location>
        <begin position="224"/>
        <end position="242"/>
    </location>
</feature>
<feature type="transmembrane region" description="Helical" evidence="7">
    <location>
        <begin position="126"/>
        <end position="146"/>
    </location>
</feature>
<evidence type="ECO:0000256" key="1">
    <source>
        <dbReference type="ARBA" id="ARBA00004651"/>
    </source>
</evidence>
<dbReference type="GO" id="GO:0055085">
    <property type="term" value="P:transmembrane transport"/>
    <property type="evidence" value="ECO:0007669"/>
    <property type="project" value="InterPro"/>
</dbReference>
<dbReference type="CDD" id="cd06261">
    <property type="entry name" value="TM_PBP2"/>
    <property type="match status" value="1"/>
</dbReference>
<evidence type="ECO:0000313" key="9">
    <source>
        <dbReference type="EMBL" id="SKA97624.1"/>
    </source>
</evidence>
<dbReference type="Gene3D" id="1.10.3720.10">
    <property type="entry name" value="MetI-like"/>
    <property type="match status" value="1"/>
</dbReference>
<name>A0A1T4Y713_9MICO</name>